<proteinExistence type="predicted"/>
<gene>
    <name evidence="2" type="ORF">GCM10010151_01870</name>
</gene>
<protein>
    <submittedName>
        <fullName evidence="2">Uncharacterized protein</fullName>
    </submittedName>
</protein>
<evidence type="ECO:0000313" key="3">
    <source>
        <dbReference type="Proteomes" id="UP001501822"/>
    </source>
</evidence>
<keyword evidence="3" id="KW-1185">Reference proteome</keyword>
<evidence type="ECO:0000256" key="1">
    <source>
        <dbReference type="SAM" id="MobiDB-lite"/>
    </source>
</evidence>
<feature type="compositionally biased region" description="Basic and acidic residues" evidence="1">
    <location>
        <begin position="1"/>
        <end position="10"/>
    </location>
</feature>
<feature type="compositionally biased region" description="Basic residues" evidence="1">
    <location>
        <begin position="51"/>
        <end position="85"/>
    </location>
</feature>
<dbReference type="EMBL" id="BAAABM010000003">
    <property type="protein sequence ID" value="GAA0315467.1"/>
    <property type="molecule type" value="Genomic_DNA"/>
</dbReference>
<evidence type="ECO:0000313" key="2">
    <source>
        <dbReference type="EMBL" id="GAA0315467.1"/>
    </source>
</evidence>
<feature type="region of interest" description="Disordered" evidence="1">
    <location>
        <begin position="37"/>
        <end position="140"/>
    </location>
</feature>
<reference evidence="3" key="1">
    <citation type="journal article" date="2019" name="Int. J. Syst. Evol. Microbiol.">
        <title>The Global Catalogue of Microorganisms (GCM) 10K type strain sequencing project: providing services to taxonomists for standard genome sequencing and annotation.</title>
        <authorList>
            <consortium name="The Broad Institute Genomics Platform"/>
            <consortium name="The Broad Institute Genome Sequencing Center for Infectious Disease"/>
            <person name="Wu L."/>
            <person name="Ma J."/>
        </authorList>
    </citation>
    <scope>NUCLEOTIDE SEQUENCE [LARGE SCALE GENOMIC DNA]</scope>
    <source>
        <strain evidence="3">JCM 3146</strain>
    </source>
</reference>
<dbReference type="Proteomes" id="UP001501822">
    <property type="component" value="Unassembled WGS sequence"/>
</dbReference>
<comment type="caution">
    <text evidence="2">The sequence shown here is derived from an EMBL/GenBank/DDBJ whole genome shotgun (WGS) entry which is preliminary data.</text>
</comment>
<organism evidence="2 3">
    <name type="scientific">Actinoallomurus spadix</name>
    <dbReference type="NCBI Taxonomy" id="79912"/>
    <lineage>
        <taxon>Bacteria</taxon>
        <taxon>Bacillati</taxon>
        <taxon>Actinomycetota</taxon>
        <taxon>Actinomycetes</taxon>
        <taxon>Streptosporangiales</taxon>
        <taxon>Thermomonosporaceae</taxon>
        <taxon>Actinoallomurus</taxon>
    </lineage>
</organism>
<sequence>MEPQWDHDPVGDPVRGGEGSLVGRAVARAEQAGELAQHRAQLVGSEDVAVRRARGPARRITARRTTGRRITGRGHPARAGPRHPVGRLDTRAAGHGGARRENDSEEPGKTSPPHHDPPETERLDRRAGGQRPTRGSFTPI</sequence>
<feature type="region of interest" description="Disordered" evidence="1">
    <location>
        <begin position="1"/>
        <end position="21"/>
    </location>
</feature>
<feature type="compositionally biased region" description="Basic and acidic residues" evidence="1">
    <location>
        <begin position="86"/>
        <end position="127"/>
    </location>
</feature>
<accession>A0ABP3FG88</accession>
<name>A0ABP3FG88_9ACTN</name>